<organism evidence="8 9">
    <name type="scientific">Candidatus Aquitaenariimonas noxiae</name>
    <dbReference type="NCBI Taxonomy" id="1974741"/>
    <lineage>
        <taxon>Bacteria</taxon>
        <taxon>Pseudomonadati</taxon>
        <taxon>Candidatus Omnitrophota</taxon>
        <taxon>Candidatus Aquitaenariimonas</taxon>
    </lineage>
</organism>
<comment type="catalytic activity">
    <reaction evidence="1 5">
        <text>uridine(55) in tRNA = pseudouridine(55) in tRNA</text>
        <dbReference type="Rhea" id="RHEA:42532"/>
        <dbReference type="Rhea" id="RHEA-COMP:10101"/>
        <dbReference type="Rhea" id="RHEA-COMP:10102"/>
        <dbReference type="ChEBI" id="CHEBI:65314"/>
        <dbReference type="ChEBI" id="CHEBI:65315"/>
        <dbReference type="EC" id="5.4.99.25"/>
    </reaction>
</comment>
<dbReference type="NCBIfam" id="TIGR00431">
    <property type="entry name" value="TruB"/>
    <property type="match status" value="1"/>
</dbReference>
<dbReference type="PANTHER" id="PTHR13767">
    <property type="entry name" value="TRNA-PSEUDOURIDINE SYNTHASE"/>
    <property type="match status" value="1"/>
</dbReference>
<dbReference type="GO" id="GO:0031119">
    <property type="term" value="P:tRNA pseudouridine synthesis"/>
    <property type="evidence" value="ECO:0007669"/>
    <property type="project" value="UniProtKB-UniRule"/>
</dbReference>
<dbReference type="EC" id="5.4.99.25" evidence="5"/>
<dbReference type="PANTHER" id="PTHR13767:SF2">
    <property type="entry name" value="PSEUDOURIDYLATE SYNTHASE TRUB1"/>
    <property type="match status" value="1"/>
</dbReference>
<feature type="domain" description="Pseudouridine synthase II N-terminal" evidence="6">
    <location>
        <begin position="23"/>
        <end position="171"/>
    </location>
</feature>
<dbReference type="SUPFAM" id="SSF55120">
    <property type="entry name" value="Pseudouridine synthase"/>
    <property type="match status" value="1"/>
</dbReference>
<dbReference type="Proteomes" id="UP000230052">
    <property type="component" value="Unassembled WGS sequence"/>
</dbReference>
<keyword evidence="3 5" id="KW-0819">tRNA processing</keyword>
<gene>
    <name evidence="5 8" type="primary">truB</name>
    <name evidence="8" type="ORF">COS99_01695</name>
</gene>
<dbReference type="EMBL" id="PEWV01000017">
    <property type="protein sequence ID" value="PIU42154.1"/>
    <property type="molecule type" value="Genomic_DNA"/>
</dbReference>
<dbReference type="InterPro" id="IPR032819">
    <property type="entry name" value="TruB_C"/>
</dbReference>
<dbReference type="GO" id="GO:1990481">
    <property type="term" value="P:mRNA pseudouridine synthesis"/>
    <property type="evidence" value="ECO:0007669"/>
    <property type="project" value="TreeGrafter"/>
</dbReference>
<dbReference type="Pfam" id="PF16198">
    <property type="entry name" value="TruB_C_2"/>
    <property type="match status" value="1"/>
</dbReference>
<evidence type="ECO:0000313" key="8">
    <source>
        <dbReference type="EMBL" id="PIU42154.1"/>
    </source>
</evidence>
<dbReference type="Pfam" id="PF01509">
    <property type="entry name" value="TruB_N"/>
    <property type="match status" value="1"/>
</dbReference>
<dbReference type="CDD" id="cd02573">
    <property type="entry name" value="PseudoU_synth_EcTruB"/>
    <property type="match status" value="1"/>
</dbReference>
<dbReference type="InterPro" id="IPR020103">
    <property type="entry name" value="PsdUridine_synth_cat_dom_sf"/>
</dbReference>
<accession>A0A2J0KXX3</accession>
<protein>
    <recommendedName>
        <fullName evidence="5">tRNA pseudouridine synthase B</fullName>
        <ecNumber evidence="5">5.4.99.25</ecNumber>
    </recommendedName>
    <alternativeName>
        <fullName evidence="5">tRNA pseudouridine(55) synthase</fullName>
        <shortName evidence="5">Psi55 synthase</shortName>
    </alternativeName>
    <alternativeName>
        <fullName evidence="5">tRNA pseudouridylate synthase</fullName>
    </alternativeName>
    <alternativeName>
        <fullName evidence="5">tRNA-uridine isomerase</fullName>
    </alternativeName>
</protein>
<evidence type="ECO:0000256" key="5">
    <source>
        <dbReference type="HAMAP-Rule" id="MF_01080"/>
    </source>
</evidence>
<keyword evidence="4 5" id="KW-0413">Isomerase</keyword>
<dbReference type="HAMAP" id="MF_01080">
    <property type="entry name" value="TruB_bact"/>
    <property type="match status" value="1"/>
</dbReference>
<evidence type="ECO:0000256" key="2">
    <source>
        <dbReference type="ARBA" id="ARBA00005642"/>
    </source>
</evidence>
<reference evidence="8 9" key="1">
    <citation type="submission" date="2017-09" db="EMBL/GenBank/DDBJ databases">
        <title>Depth-based differentiation of microbial function through sediment-hosted aquifers and enrichment of novel symbionts in the deep terrestrial subsurface.</title>
        <authorList>
            <person name="Probst A.J."/>
            <person name="Ladd B."/>
            <person name="Jarett J.K."/>
            <person name="Geller-Mcgrath D.E."/>
            <person name="Sieber C.M."/>
            <person name="Emerson J.B."/>
            <person name="Anantharaman K."/>
            <person name="Thomas B.C."/>
            <person name="Malmstrom R."/>
            <person name="Stieglmeier M."/>
            <person name="Klingl A."/>
            <person name="Woyke T."/>
            <person name="Ryan C.M."/>
            <person name="Banfield J.F."/>
        </authorList>
    </citation>
    <scope>NUCLEOTIDE SEQUENCE [LARGE SCALE GENOMIC DNA]</scope>
    <source>
        <strain evidence="8">CG07_land_8_20_14_0_80_42_15</strain>
    </source>
</reference>
<evidence type="ECO:0000259" key="7">
    <source>
        <dbReference type="Pfam" id="PF16198"/>
    </source>
</evidence>
<dbReference type="AlphaFoldDB" id="A0A2J0KXX3"/>
<comment type="similarity">
    <text evidence="2 5">Belongs to the pseudouridine synthase TruB family. Type 1 subfamily.</text>
</comment>
<dbReference type="GO" id="GO:0160148">
    <property type="term" value="F:tRNA pseudouridine(55) synthase activity"/>
    <property type="evidence" value="ECO:0007669"/>
    <property type="project" value="UniProtKB-EC"/>
</dbReference>
<feature type="active site" description="Nucleophile" evidence="5">
    <location>
        <position position="38"/>
    </location>
</feature>
<dbReference type="GO" id="GO:0003723">
    <property type="term" value="F:RNA binding"/>
    <property type="evidence" value="ECO:0007669"/>
    <property type="project" value="InterPro"/>
</dbReference>
<name>A0A2J0KXX3_9BACT</name>
<dbReference type="InterPro" id="IPR014780">
    <property type="entry name" value="tRNA_psdUridine_synth_TruB"/>
</dbReference>
<evidence type="ECO:0000259" key="6">
    <source>
        <dbReference type="Pfam" id="PF01509"/>
    </source>
</evidence>
<comment type="function">
    <text evidence="5">Responsible for synthesis of pseudouridine from uracil-55 in the psi GC loop of transfer RNAs.</text>
</comment>
<dbReference type="Gene3D" id="3.30.2350.10">
    <property type="entry name" value="Pseudouridine synthase"/>
    <property type="match status" value="1"/>
</dbReference>
<evidence type="ECO:0000256" key="4">
    <source>
        <dbReference type="ARBA" id="ARBA00023235"/>
    </source>
</evidence>
<dbReference type="InterPro" id="IPR002501">
    <property type="entry name" value="PsdUridine_synth_N"/>
</dbReference>
<evidence type="ECO:0000256" key="1">
    <source>
        <dbReference type="ARBA" id="ARBA00000385"/>
    </source>
</evidence>
<feature type="domain" description="tRNA pseudouridylate synthase B C-terminal" evidence="7">
    <location>
        <begin position="172"/>
        <end position="212"/>
    </location>
</feature>
<evidence type="ECO:0000313" key="9">
    <source>
        <dbReference type="Proteomes" id="UP000230052"/>
    </source>
</evidence>
<sequence>MNGILIVDKPKGLTSHDVVNFVRKKFGIKKVGHAGSLDPIATGVLVLLLGEATKLSAKLMSDDKVYDAALELGVTTDTLDADGKIAATKDVSGVDNEKIKTVFSKFCGELLQEPPFFSAVKHNGTPLYKLARRGISVKKEPRRINIKELVIEKIDLPKIFFRVHCSKGTYIRKLCDDIGKELGCGAHMTFLRRVKSGDFGIEESISFEELKSITPEKLQGRLRQV</sequence>
<evidence type="ECO:0000256" key="3">
    <source>
        <dbReference type="ARBA" id="ARBA00022694"/>
    </source>
</evidence>
<comment type="caution">
    <text evidence="8">The sequence shown here is derived from an EMBL/GenBank/DDBJ whole genome shotgun (WGS) entry which is preliminary data.</text>
</comment>
<proteinExistence type="inferred from homology"/>